<dbReference type="Proteomes" id="UP000002019">
    <property type="component" value="Chromosome"/>
</dbReference>
<dbReference type="SUPFAM" id="SSF51735">
    <property type="entry name" value="NAD(P)-binding Rossmann-fold domains"/>
    <property type="match status" value="1"/>
</dbReference>
<dbReference type="Gene3D" id="3.40.50.720">
    <property type="entry name" value="NAD(P)-binding Rossmann-like Domain"/>
    <property type="match status" value="1"/>
</dbReference>
<organism evidence="3 4">
    <name type="scientific">Cloacimonas acidaminovorans (strain Evry)</name>
    <dbReference type="NCBI Taxonomy" id="459349"/>
    <lineage>
        <taxon>Bacteria</taxon>
        <taxon>Pseudomonadati</taxon>
        <taxon>Candidatus Cloacimonadota</taxon>
        <taxon>Candidatus Cloacimonadia</taxon>
        <taxon>Candidatus Cloacimonadales</taxon>
        <taxon>Candidatus Cloacimonadaceae</taxon>
        <taxon>Candidatus Cloacimonas</taxon>
    </lineage>
</organism>
<dbReference type="eggNOG" id="COG0451">
    <property type="taxonomic scope" value="Bacteria"/>
</dbReference>
<dbReference type="GO" id="GO:0003978">
    <property type="term" value="F:UDP-glucose 4-epimerase activity"/>
    <property type="evidence" value="ECO:0007669"/>
    <property type="project" value="UniProtKB-EC"/>
</dbReference>
<gene>
    <name evidence="3" type="ordered locus">CLOAM0691</name>
</gene>
<sequence>MKYLVTGGAGFIGSNIVKELLKQNQEVRVLDNFATGKRENILPLLKDPKLTLIEGDLRSFHIVRSAVKGVDYILHQGALPSVPRSINDPITTNDVNILGMLNILEAAKEFEVKRVICASSSSIYGNSEFLPKVETMPVNPMSPYALTKYTQERYCQIFYQLYGLETVSLRYFNVFGPNQDPTSQYSAVIPKFIKLMMPDKRPIIYGDGSQSRDFTYVENNVWANIQACTAEKAAGEVINIACGESYTLLDLVKLLNEILGKDIEPIFEKERAGDVKHSLAGIDKAKELIGYEVRVDFKEGLQRTVEFYR</sequence>
<dbReference type="AlphaFoldDB" id="B0VGW6"/>
<dbReference type="KEGG" id="caci:CLOAM0691"/>
<dbReference type="STRING" id="459349.CLOAM0691"/>
<keyword evidence="4" id="KW-1185">Reference proteome</keyword>
<dbReference type="Pfam" id="PF01370">
    <property type="entry name" value="Epimerase"/>
    <property type="match status" value="1"/>
</dbReference>
<proteinExistence type="inferred from homology"/>
<name>B0VGW6_CLOAI</name>
<dbReference type="InterPro" id="IPR001509">
    <property type="entry name" value="Epimerase_deHydtase"/>
</dbReference>
<evidence type="ECO:0000256" key="1">
    <source>
        <dbReference type="ARBA" id="ARBA00007637"/>
    </source>
</evidence>
<dbReference type="EC" id="5.1.3.2" evidence="3"/>
<dbReference type="EMBL" id="CU466930">
    <property type="protein sequence ID" value="CAO80575.1"/>
    <property type="molecule type" value="Genomic_DNA"/>
</dbReference>
<dbReference type="OrthoDB" id="9801785at2"/>
<keyword evidence="3" id="KW-0413">Isomerase</keyword>
<evidence type="ECO:0000313" key="3">
    <source>
        <dbReference type="EMBL" id="CAO80575.1"/>
    </source>
</evidence>
<dbReference type="HOGENOM" id="CLU_007383_1_7_0"/>
<protein>
    <submittedName>
        <fullName evidence="3">UDP-glucose 4-epimerase (Galactowaldenase) (UDP-galactose 4-epimerase) (GalE-like)</fullName>
        <ecNumber evidence="3">5.1.3.2</ecNumber>
    </submittedName>
</protein>
<feature type="domain" description="NAD-dependent epimerase/dehydratase" evidence="2">
    <location>
        <begin position="4"/>
        <end position="241"/>
    </location>
</feature>
<dbReference type="RefSeq" id="WP_015424435.1">
    <property type="nucleotide sequence ID" value="NC_020449.1"/>
</dbReference>
<reference evidence="3 4" key="1">
    <citation type="journal article" date="2008" name="J. Bacteriol.">
        <title>'Candidatus Cloacamonas acidaminovorans': genome sequence reconstruction provides a first glimpse of a new bacterial division.</title>
        <authorList>
            <person name="Pelletier E."/>
            <person name="Kreimeyer A."/>
            <person name="Bocs S."/>
            <person name="Rouy Z."/>
            <person name="Gyapay G."/>
            <person name="Chouari R."/>
            <person name="Riviere D."/>
            <person name="Ganesan A."/>
            <person name="Daegelen P."/>
            <person name="Sghir A."/>
            <person name="Cohen G.N."/>
            <person name="Medigue C."/>
            <person name="Weissenbach J."/>
            <person name="Le Paslier D."/>
        </authorList>
    </citation>
    <scope>NUCLEOTIDE SEQUENCE [LARGE SCALE GENOMIC DNA]</scope>
    <source>
        <strain evidence="4">Evry</strain>
    </source>
</reference>
<dbReference type="CDD" id="cd05256">
    <property type="entry name" value="UDP_AE_SDR_e"/>
    <property type="match status" value="1"/>
</dbReference>
<accession>B0VGW6</accession>
<dbReference type="InterPro" id="IPR036291">
    <property type="entry name" value="NAD(P)-bd_dom_sf"/>
</dbReference>
<evidence type="ECO:0000259" key="2">
    <source>
        <dbReference type="Pfam" id="PF01370"/>
    </source>
</evidence>
<dbReference type="Gene3D" id="3.90.25.10">
    <property type="entry name" value="UDP-galactose 4-epimerase, domain 1"/>
    <property type="match status" value="1"/>
</dbReference>
<evidence type="ECO:0000313" key="4">
    <source>
        <dbReference type="Proteomes" id="UP000002019"/>
    </source>
</evidence>
<dbReference type="PANTHER" id="PTHR43000">
    <property type="entry name" value="DTDP-D-GLUCOSE 4,6-DEHYDRATASE-RELATED"/>
    <property type="match status" value="1"/>
</dbReference>
<comment type="similarity">
    <text evidence="1">Belongs to the NAD(P)-dependent epimerase/dehydratase family.</text>
</comment>